<dbReference type="InterPro" id="IPR017930">
    <property type="entry name" value="Myb_dom"/>
</dbReference>
<comment type="subcellular location">
    <subcellularLocation>
        <location evidence="1">Nucleus</location>
    </subcellularLocation>
</comment>
<keyword evidence="2" id="KW-0805">Transcription regulation</keyword>
<dbReference type="InterPro" id="IPR009057">
    <property type="entry name" value="Homeodomain-like_sf"/>
</dbReference>
<dbReference type="NCBIfam" id="TIGR01557">
    <property type="entry name" value="myb_SHAQKYF"/>
    <property type="match status" value="1"/>
</dbReference>
<evidence type="ECO:0000256" key="1">
    <source>
        <dbReference type="ARBA" id="ARBA00004123"/>
    </source>
</evidence>
<evidence type="ECO:0000256" key="6">
    <source>
        <dbReference type="SAM" id="MobiDB-lite"/>
    </source>
</evidence>
<keyword evidence="11" id="KW-1185">Reference proteome</keyword>
<dbReference type="GO" id="GO:0003677">
    <property type="term" value="F:DNA binding"/>
    <property type="evidence" value="ECO:0007669"/>
    <property type="project" value="UniProtKB-KW"/>
</dbReference>
<dbReference type="InterPro" id="IPR056195">
    <property type="entry name" value="HTH_70"/>
</dbReference>
<feature type="domain" description="SANT" evidence="8">
    <location>
        <begin position="165"/>
        <end position="213"/>
    </location>
</feature>
<evidence type="ECO:0000259" key="7">
    <source>
        <dbReference type="PROSITE" id="PS50090"/>
    </source>
</evidence>
<dbReference type="SUPFAM" id="SSF46689">
    <property type="entry name" value="Homeodomain-like"/>
    <property type="match status" value="1"/>
</dbReference>
<sequence>MDSRFGVEWTAAEVEEARSIVARLSNGYYDAGAGNNDDTRHDRIVRELQAWFPWRTMRQVIDLYVDLVVETVQAAAQPQEDGGAGAVVHPTFDLVNNFGMPTEAAMNNVDVGMNYGGLSMVFGGAMEETVEQAPQPPVVNGGNDDEEVNQGPGRQHAAPNTGRFWTTDEHRLFLRGLRVYGRGDWKNISKYFVTTRTPVQVSSHAQKYFRRLESAASKQRYSINDVGLYDADPWGAAMDDDNKNFGGWQALAFAGGHLEAVGGVGHIPPATSSVAAMNNVAQFWAPLLEKGERTHRVEPNAEKEKKQGQLFMDC</sequence>
<feature type="region of interest" description="Disordered" evidence="6">
    <location>
        <begin position="295"/>
        <end position="314"/>
    </location>
</feature>
<reference evidence="10 11" key="1">
    <citation type="submission" date="2019-11" db="EMBL/GenBank/DDBJ databases">
        <title>Whole genome sequence of Oryza granulata.</title>
        <authorList>
            <person name="Li W."/>
        </authorList>
    </citation>
    <scope>NUCLEOTIDE SEQUENCE [LARGE SCALE GENOMIC DNA]</scope>
    <source>
        <strain evidence="11">cv. Menghai</strain>
        <tissue evidence="10">Leaf</tissue>
    </source>
</reference>
<evidence type="ECO:0000313" key="11">
    <source>
        <dbReference type="Proteomes" id="UP000479710"/>
    </source>
</evidence>
<keyword evidence="4" id="KW-0804">Transcription</keyword>
<dbReference type="InterPro" id="IPR006447">
    <property type="entry name" value="Myb_dom_plants"/>
</dbReference>
<evidence type="ECO:0000313" key="10">
    <source>
        <dbReference type="EMBL" id="KAF0901648.1"/>
    </source>
</evidence>
<dbReference type="GO" id="GO:0005634">
    <property type="term" value="C:nucleus"/>
    <property type="evidence" value="ECO:0007669"/>
    <property type="project" value="UniProtKB-SubCell"/>
</dbReference>
<dbReference type="PANTHER" id="PTHR44042">
    <property type="entry name" value="DUPLICATED HOMEODOMAIN-LIKE SUPERFAMILY PROTEIN-RELATED"/>
    <property type="match status" value="1"/>
</dbReference>
<dbReference type="PROSITE" id="PS50090">
    <property type="entry name" value="MYB_LIKE"/>
    <property type="match status" value="1"/>
</dbReference>
<dbReference type="InterPro" id="IPR001005">
    <property type="entry name" value="SANT/Myb"/>
</dbReference>
<dbReference type="EMBL" id="SPHZ02000008">
    <property type="protein sequence ID" value="KAF0901648.1"/>
    <property type="molecule type" value="Genomic_DNA"/>
</dbReference>
<organism evidence="10 11">
    <name type="scientific">Oryza meyeriana var. granulata</name>
    <dbReference type="NCBI Taxonomy" id="110450"/>
    <lineage>
        <taxon>Eukaryota</taxon>
        <taxon>Viridiplantae</taxon>
        <taxon>Streptophyta</taxon>
        <taxon>Embryophyta</taxon>
        <taxon>Tracheophyta</taxon>
        <taxon>Spermatophyta</taxon>
        <taxon>Magnoliopsida</taxon>
        <taxon>Liliopsida</taxon>
        <taxon>Poales</taxon>
        <taxon>Poaceae</taxon>
        <taxon>BOP clade</taxon>
        <taxon>Oryzoideae</taxon>
        <taxon>Oryzeae</taxon>
        <taxon>Oryzinae</taxon>
        <taxon>Oryza</taxon>
        <taxon>Oryza meyeriana</taxon>
    </lineage>
</organism>
<comment type="caution">
    <text evidence="10">The sequence shown here is derived from an EMBL/GenBank/DDBJ whole genome shotgun (WGS) entry which is preliminary data.</text>
</comment>
<proteinExistence type="predicted"/>
<feature type="domain" description="Myb-like" evidence="7">
    <location>
        <begin position="165"/>
        <end position="209"/>
    </location>
</feature>
<keyword evidence="3" id="KW-0238">DNA-binding</keyword>
<evidence type="ECO:0000259" key="8">
    <source>
        <dbReference type="PROSITE" id="PS51293"/>
    </source>
</evidence>
<gene>
    <name evidence="10" type="ORF">E2562_003600</name>
</gene>
<dbReference type="GO" id="GO:0003700">
    <property type="term" value="F:DNA-binding transcription factor activity"/>
    <property type="evidence" value="ECO:0007669"/>
    <property type="project" value="UniProtKB-ARBA"/>
</dbReference>
<dbReference type="Proteomes" id="UP000479710">
    <property type="component" value="Unassembled WGS sequence"/>
</dbReference>
<keyword evidence="5" id="KW-0539">Nucleus</keyword>
<dbReference type="OrthoDB" id="118550at2759"/>
<evidence type="ECO:0000259" key="9">
    <source>
        <dbReference type="PROSITE" id="PS51294"/>
    </source>
</evidence>
<evidence type="ECO:0000256" key="2">
    <source>
        <dbReference type="ARBA" id="ARBA00023015"/>
    </source>
</evidence>
<dbReference type="PANTHER" id="PTHR44042:SF11">
    <property type="entry name" value="OS06G0173800 PROTEIN"/>
    <property type="match status" value="1"/>
</dbReference>
<dbReference type="GO" id="GO:0009744">
    <property type="term" value="P:response to sucrose"/>
    <property type="evidence" value="ECO:0007669"/>
    <property type="project" value="UniProtKB-ARBA"/>
</dbReference>
<dbReference type="Pfam" id="PF23671">
    <property type="entry name" value="HTH_70"/>
    <property type="match status" value="1"/>
</dbReference>
<dbReference type="InterPro" id="IPR017884">
    <property type="entry name" value="SANT_dom"/>
</dbReference>
<dbReference type="Pfam" id="PF00249">
    <property type="entry name" value="Myb_DNA-binding"/>
    <property type="match status" value="1"/>
</dbReference>
<feature type="compositionally biased region" description="Basic and acidic residues" evidence="6">
    <location>
        <begin position="295"/>
        <end position="307"/>
    </location>
</feature>
<evidence type="ECO:0000256" key="5">
    <source>
        <dbReference type="ARBA" id="ARBA00023242"/>
    </source>
</evidence>
<name>A0A6G1CMF8_9ORYZ</name>
<dbReference type="PROSITE" id="PS51293">
    <property type="entry name" value="SANT"/>
    <property type="match status" value="1"/>
</dbReference>
<dbReference type="CDD" id="cd00167">
    <property type="entry name" value="SANT"/>
    <property type="match status" value="1"/>
</dbReference>
<feature type="region of interest" description="Disordered" evidence="6">
    <location>
        <begin position="135"/>
        <end position="162"/>
    </location>
</feature>
<evidence type="ECO:0000256" key="3">
    <source>
        <dbReference type="ARBA" id="ARBA00023125"/>
    </source>
</evidence>
<accession>A0A6G1CMF8</accession>
<dbReference type="Gene3D" id="1.10.10.60">
    <property type="entry name" value="Homeodomain-like"/>
    <property type="match status" value="1"/>
</dbReference>
<dbReference type="SMART" id="SM00717">
    <property type="entry name" value="SANT"/>
    <property type="match status" value="2"/>
</dbReference>
<dbReference type="GO" id="GO:0009739">
    <property type="term" value="P:response to gibberellin"/>
    <property type="evidence" value="ECO:0007669"/>
    <property type="project" value="UniProtKB-ARBA"/>
</dbReference>
<dbReference type="PROSITE" id="PS51294">
    <property type="entry name" value="HTH_MYB"/>
    <property type="match status" value="1"/>
</dbReference>
<dbReference type="AlphaFoldDB" id="A0A6G1CMF8"/>
<protein>
    <submittedName>
        <fullName evidence="10">Uncharacterized protein</fullName>
    </submittedName>
</protein>
<evidence type="ECO:0000256" key="4">
    <source>
        <dbReference type="ARBA" id="ARBA00023163"/>
    </source>
</evidence>
<dbReference type="FunFam" id="1.10.10.60:FF:000009">
    <property type="entry name" value="transcription factor MYB1R1"/>
    <property type="match status" value="1"/>
</dbReference>
<feature type="domain" description="HTH myb-type" evidence="9">
    <location>
        <begin position="165"/>
        <end position="213"/>
    </location>
</feature>